<evidence type="ECO:0000313" key="5">
    <source>
        <dbReference type="Proteomes" id="UP000789901"/>
    </source>
</evidence>
<name>A0ABM8W2K8_GIGMA</name>
<dbReference type="Pfam" id="PF14604">
    <property type="entry name" value="SH3_9"/>
    <property type="match status" value="1"/>
</dbReference>
<dbReference type="SUPFAM" id="SSF50044">
    <property type="entry name" value="SH3-domain"/>
    <property type="match status" value="1"/>
</dbReference>
<evidence type="ECO:0000256" key="1">
    <source>
        <dbReference type="ARBA" id="ARBA00022443"/>
    </source>
</evidence>
<feature type="non-terminal residue" evidence="4">
    <location>
        <position position="1"/>
    </location>
</feature>
<accession>A0ABM8W2K8</accession>
<comment type="caution">
    <text evidence="4">The sequence shown here is derived from an EMBL/GenBank/DDBJ whole genome shotgun (WGS) entry which is preliminary data.</text>
</comment>
<evidence type="ECO:0000256" key="2">
    <source>
        <dbReference type="PROSITE-ProRule" id="PRU00192"/>
    </source>
</evidence>
<protein>
    <submittedName>
        <fullName evidence="4">44650_t:CDS:1</fullName>
    </submittedName>
</protein>
<proteinExistence type="predicted"/>
<evidence type="ECO:0000313" key="4">
    <source>
        <dbReference type="EMBL" id="CAG8508813.1"/>
    </source>
</evidence>
<sequence>MTNPSDPFDFGTQSATTNSPTLNLIDFGTQNTTTNLSTFESNTIIALYDFMADHNNELSFMAGDSLVLKQRSTHNGWLVAELNGVTGLVPENYFI</sequence>
<keyword evidence="5" id="KW-1185">Reference proteome</keyword>
<organism evidence="4 5">
    <name type="scientific">Gigaspora margarita</name>
    <dbReference type="NCBI Taxonomy" id="4874"/>
    <lineage>
        <taxon>Eukaryota</taxon>
        <taxon>Fungi</taxon>
        <taxon>Fungi incertae sedis</taxon>
        <taxon>Mucoromycota</taxon>
        <taxon>Glomeromycotina</taxon>
        <taxon>Glomeromycetes</taxon>
        <taxon>Diversisporales</taxon>
        <taxon>Gigasporaceae</taxon>
        <taxon>Gigaspora</taxon>
    </lineage>
</organism>
<feature type="domain" description="SH3" evidence="3">
    <location>
        <begin position="39"/>
        <end position="95"/>
    </location>
</feature>
<dbReference type="Proteomes" id="UP000789901">
    <property type="component" value="Unassembled WGS sequence"/>
</dbReference>
<dbReference type="InterPro" id="IPR001452">
    <property type="entry name" value="SH3_domain"/>
</dbReference>
<dbReference type="SMART" id="SM00326">
    <property type="entry name" value="SH3"/>
    <property type="match status" value="1"/>
</dbReference>
<dbReference type="EMBL" id="CAJVQB010000823">
    <property type="protein sequence ID" value="CAG8508813.1"/>
    <property type="molecule type" value="Genomic_DNA"/>
</dbReference>
<dbReference type="Gene3D" id="2.30.30.40">
    <property type="entry name" value="SH3 Domains"/>
    <property type="match status" value="1"/>
</dbReference>
<dbReference type="PROSITE" id="PS50002">
    <property type="entry name" value="SH3"/>
    <property type="match status" value="1"/>
</dbReference>
<dbReference type="InterPro" id="IPR036028">
    <property type="entry name" value="SH3-like_dom_sf"/>
</dbReference>
<evidence type="ECO:0000259" key="3">
    <source>
        <dbReference type="PROSITE" id="PS50002"/>
    </source>
</evidence>
<reference evidence="4 5" key="1">
    <citation type="submission" date="2021-06" db="EMBL/GenBank/DDBJ databases">
        <authorList>
            <person name="Kallberg Y."/>
            <person name="Tangrot J."/>
            <person name="Rosling A."/>
        </authorList>
    </citation>
    <scope>NUCLEOTIDE SEQUENCE [LARGE SCALE GENOMIC DNA]</scope>
    <source>
        <strain evidence="4 5">120-4 pot B 10/14</strain>
    </source>
</reference>
<gene>
    <name evidence="4" type="ORF">GMARGA_LOCUS2576</name>
</gene>
<keyword evidence="1 2" id="KW-0728">SH3 domain</keyword>
<dbReference type="PRINTS" id="PR00452">
    <property type="entry name" value="SH3DOMAIN"/>
</dbReference>